<proteinExistence type="predicted"/>
<evidence type="ECO:0000313" key="2">
    <source>
        <dbReference type="Proteomes" id="UP001500751"/>
    </source>
</evidence>
<name>A0ABP5GMX7_9ACTN</name>
<sequence length="65" mass="6581">MMIGGENTPPPLVSVIGGVRVIGGTRVVDEVCVGRGVRVLGVVGRADRRLVVATDVVGVVVTSAL</sequence>
<evidence type="ECO:0000313" key="1">
    <source>
        <dbReference type="EMBL" id="GAA2051806.1"/>
    </source>
</evidence>
<gene>
    <name evidence="1" type="ORF">GCM10009839_68710</name>
</gene>
<keyword evidence="2" id="KW-1185">Reference proteome</keyword>
<protein>
    <submittedName>
        <fullName evidence="1">Uncharacterized protein</fullName>
    </submittedName>
</protein>
<reference evidence="2" key="1">
    <citation type="journal article" date="2019" name="Int. J. Syst. Evol. Microbiol.">
        <title>The Global Catalogue of Microorganisms (GCM) 10K type strain sequencing project: providing services to taxonomists for standard genome sequencing and annotation.</title>
        <authorList>
            <consortium name="The Broad Institute Genomics Platform"/>
            <consortium name="The Broad Institute Genome Sequencing Center for Infectious Disease"/>
            <person name="Wu L."/>
            <person name="Ma J."/>
        </authorList>
    </citation>
    <scope>NUCLEOTIDE SEQUENCE [LARGE SCALE GENOMIC DNA]</scope>
    <source>
        <strain evidence="2">JCM 16014</strain>
    </source>
</reference>
<dbReference type="Proteomes" id="UP001500751">
    <property type="component" value="Unassembled WGS sequence"/>
</dbReference>
<accession>A0ABP5GMX7</accession>
<dbReference type="EMBL" id="BAAAQN010000052">
    <property type="protein sequence ID" value="GAA2051806.1"/>
    <property type="molecule type" value="Genomic_DNA"/>
</dbReference>
<comment type="caution">
    <text evidence="1">The sequence shown here is derived from an EMBL/GenBank/DDBJ whole genome shotgun (WGS) entry which is preliminary data.</text>
</comment>
<organism evidence="1 2">
    <name type="scientific">Catenulispora yoronensis</name>
    <dbReference type="NCBI Taxonomy" id="450799"/>
    <lineage>
        <taxon>Bacteria</taxon>
        <taxon>Bacillati</taxon>
        <taxon>Actinomycetota</taxon>
        <taxon>Actinomycetes</taxon>
        <taxon>Catenulisporales</taxon>
        <taxon>Catenulisporaceae</taxon>
        <taxon>Catenulispora</taxon>
    </lineage>
</organism>